<dbReference type="AlphaFoldDB" id="A0A0F9NYG6"/>
<dbReference type="InterPro" id="IPR003959">
    <property type="entry name" value="ATPase_AAA_core"/>
</dbReference>
<dbReference type="InterPro" id="IPR003593">
    <property type="entry name" value="AAA+_ATPase"/>
</dbReference>
<dbReference type="SUPFAM" id="SSF52540">
    <property type="entry name" value="P-loop containing nucleoside triphosphate hydrolases"/>
    <property type="match status" value="1"/>
</dbReference>
<dbReference type="PANTHER" id="PTHR23074">
    <property type="entry name" value="AAA DOMAIN-CONTAINING"/>
    <property type="match status" value="1"/>
</dbReference>
<dbReference type="EMBL" id="LAZR01003548">
    <property type="protein sequence ID" value="KKN17172.1"/>
    <property type="molecule type" value="Genomic_DNA"/>
</dbReference>
<protein>
    <recommendedName>
        <fullName evidence="2">AAA+ ATPase domain-containing protein</fullName>
    </recommendedName>
</protein>
<dbReference type="InterPro" id="IPR050304">
    <property type="entry name" value="MT-severing_AAA_ATPase"/>
</dbReference>
<accession>A0A0F9NYG6</accession>
<gene>
    <name evidence="3" type="ORF">LCGC14_0968490</name>
</gene>
<evidence type="ECO:0000259" key="2">
    <source>
        <dbReference type="SMART" id="SM00382"/>
    </source>
</evidence>
<dbReference type="PANTHER" id="PTHR23074:SF83">
    <property type="entry name" value="VACUOLAR PROTEIN SORTING-ASSOCIATED PROTEIN 4A"/>
    <property type="match status" value="1"/>
</dbReference>
<evidence type="ECO:0000256" key="1">
    <source>
        <dbReference type="SAM" id="MobiDB-lite"/>
    </source>
</evidence>
<dbReference type="CDD" id="cd19481">
    <property type="entry name" value="RecA-like_protease"/>
    <property type="match status" value="1"/>
</dbReference>
<name>A0A0F9NYG6_9ZZZZ</name>
<reference evidence="3" key="1">
    <citation type="journal article" date="2015" name="Nature">
        <title>Complex archaea that bridge the gap between prokaryotes and eukaryotes.</title>
        <authorList>
            <person name="Spang A."/>
            <person name="Saw J.H."/>
            <person name="Jorgensen S.L."/>
            <person name="Zaremba-Niedzwiedzka K."/>
            <person name="Martijn J."/>
            <person name="Lind A.E."/>
            <person name="van Eijk R."/>
            <person name="Schleper C."/>
            <person name="Guy L."/>
            <person name="Ettema T.J."/>
        </authorList>
    </citation>
    <scope>NUCLEOTIDE SEQUENCE</scope>
</reference>
<dbReference type="PROSITE" id="PS00674">
    <property type="entry name" value="AAA"/>
    <property type="match status" value="1"/>
</dbReference>
<proteinExistence type="predicted"/>
<sequence>MGKYGAVYLPVDIKESVDDILGNEIKKELLDDFFNALKKYNEFMEYLKDTKLSPNLTVLLYGPPGTGKTSLTRGFAKKYDIPICVVESDRLVSPLLGDTIKNIRGVVELSAEIAKERGAFILFFDEIDAIGSERSNIHEVGEIKRAVISFLQVIDRINYEGVPLAIFGATNHQHQLDSAIWRRFTFHFKFDFPDYHLRQKIIEGFVNKVKNAKIGVDETIFSKLHDEYNLIQKISKDLDQKLGRRVTEFDDNNILRDELNKIEKSEGFLKLTFGYSGSDIERGTRVALLKSINTGLLTYDNFFQSLKLVGGTAIHVDRQDNLSDPRQPTRRSNGNGRRRKKLTGPPEI</sequence>
<evidence type="ECO:0000313" key="3">
    <source>
        <dbReference type="EMBL" id="KKN17172.1"/>
    </source>
</evidence>
<dbReference type="InterPro" id="IPR003960">
    <property type="entry name" value="ATPase_AAA_CS"/>
</dbReference>
<dbReference type="Gene3D" id="3.40.50.300">
    <property type="entry name" value="P-loop containing nucleotide triphosphate hydrolases"/>
    <property type="match status" value="1"/>
</dbReference>
<dbReference type="InterPro" id="IPR027417">
    <property type="entry name" value="P-loop_NTPase"/>
</dbReference>
<dbReference type="Pfam" id="PF00004">
    <property type="entry name" value="AAA"/>
    <property type="match status" value="1"/>
</dbReference>
<feature type="region of interest" description="Disordered" evidence="1">
    <location>
        <begin position="319"/>
        <end position="348"/>
    </location>
</feature>
<dbReference type="SMART" id="SM00382">
    <property type="entry name" value="AAA"/>
    <property type="match status" value="1"/>
</dbReference>
<dbReference type="GO" id="GO:0016887">
    <property type="term" value="F:ATP hydrolysis activity"/>
    <property type="evidence" value="ECO:0007669"/>
    <property type="project" value="InterPro"/>
</dbReference>
<dbReference type="GO" id="GO:0005524">
    <property type="term" value="F:ATP binding"/>
    <property type="evidence" value="ECO:0007669"/>
    <property type="project" value="InterPro"/>
</dbReference>
<organism evidence="3">
    <name type="scientific">marine sediment metagenome</name>
    <dbReference type="NCBI Taxonomy" id="412755"/>
    <lineage>
        <taxon>unclassified sequences</taxon>
        <taxon>metagenomes</taxon>
        <taxon>ecological metagenomes</taxon>
    </lineage>
</organism>
<comment type="caution">
    <text evidence="3">The sequence shown here is derived from an EMBL/GenBank/DDBJ whole genome shotgun (WGS) entry which is preliminary data.</text>
</comment>
<feature type="domain" description="AAA+ ATPase" evidence="2">
    <location>
        <begin position="54"/>
        <end position="194"/>
    </location>
</feature>